<dbReference type="PANTHER" id="PTHR36973">
    <property type="entry name" value="SLL1456 PROTEIN-RELATED"/>
    <property type="match status" value="1"/>
</dbReference>
<reference evidence="2 3" key="1">
    <citation type="submission" date="2019-07" db="EMBL/GenBank/DDBJ databases">
        <title>Full genome sequence of Sphingomonas sp. 4R-6-7(HKS19).</title>
        <authorList>
            <person name="Im W.-T."/>
        </authorList>
    </citation>
    <scope>NUCLEOTIDE SEQUENCE [LARGE SCALE GENOMIC DNA]</scope>
    <source>
        <strain evidence="2 3">HKS19</strain>
    </source>
</reference>
<feature type="domain" description="Methyltransferase FkbM" evidence="1">
    <location>
        <begin position="53"/>
        <end position="210"/>
    </location>
</feature>
<name>A0A5B8LJC2_9SPHN</name>
<dbReference type="Pfam" id="PF05050">
    <property type="entry name" value="Methyltransf_21"/>
    <property type="match status" value="1"/>
</dbReference>
<protein>
    <submittedName>
        <fullName evidence="2">FkbM family methyltransferase</fullName>
    </submittedName>
</protein>
<dbReference type="GO" id="GO:0032259">
    <property type="term" value="P:methylation"/>
    <property type="evidence" value="ECO:0007669"/>
    <property type="project" value="UniProtKB-KW"/>
</dbReference>
<gene>
    <name evidence="2" type="ORF">FPZ24_11660</name>
</gene>
<keyword evidence="3" id="KW-1185">Reference proteome</keyword>
<dbReference type="NCBIfam" id="TIGR01444">
    <property type="entry name" value="fkbM_fam"/>
    <property type="match status" value="1"/>
</dbReference>
<dbReference type="InterPro" id="IPR006342">
    <property type="entry name" value="FkbM_mtfrase"/>
</dbReference>
<dbReference type="PANTHER" id="PTHR36973:SF4">
    <property type="entry name" value="NODULATION PROTEIN"/>
    <property type="match status" value="1"/>
</dbReference>
<dbReference type="InterPro" id="IPR053188">
    <property type="entry name" value="FkbM_Methyltransferase"/>
</dbReference>
<dbReference type="RefSeq" id="WP_146572168.1">
    <property type="nucleotide sequence ID" value="NZ_CP042306.1"/>
</dbReference>
<dbReference type="AlphaFoldDB" id="A0A5B8LJC2"/>
<sequence>MFKALTRRLIPSVYARLDTDARLGVADLVSRNFEETTYRRLAGLGFAPDGYIDVGAYHGNWTRLANKVLGQKPSLMVEGQAALLPALESYAATRSDLSVYGGVLSATSGEEVSFYEMGTGSSIFAEASNAPRERKTVTTHTLDEVAADFLTTVAAPFLKIDVQGAELKILAGGAKVLERASLVQLEVAMLPYNKGAPLMPEVVAWMAERGWLPTEISGFSRPSGPLVQIDLLFARADSPLRPSEFRF</sequence>
<dbReference type="InterPro" id="IPR029063">
    <property type="entry name" value="SAM-dependent_MTases_sf"/>
</dbReference>
<dbReference type="Gene3D" id="3.40.50.150">
    <property type="entry name" value="Vaccinia Virus protein VP39"/>
    <property type="match status" value="1"/>
</dbReference>
<keyword evidence="2" id="KW-0808">Transferase</keyword>
<dbReference type="SUPFAM" id="SSF53335">
    <property type="entry name" value="S-adenosyl-L-methionine-dependent methyltransferases"/>
    <property type="match status" value="1"/>
</dbReference>
<organism evidence="2 3">
    <name type="scientific">Sphingomonas panacisoli</name>
    <dbReference type="NCBI Taxonomy" id="1813879"/>
    <lineage>
        <taxon>Bacteria</taxon>
        <taxon>Pseudomonadati</taxon>
        <taxon>Pseudomonadota</taxon>
        <taxon>Alphaproteobacteria</taxon>
        <taxon>Sphingomonadales</taxon>
        <taxon>Sphingomonadaceae</taxon>
        <taxon>Sphingomonas</taxon>
    </lineage>
</organism>
<evidence type="ECO:0000313" key="2">
    <source>
        <dbReference type="EMBL" id="QDZ08056.1"/>
    </source>
</evidence>
<proteinExistence type="predicted"/>
<accession>A0A5B8LJC2</accession>
<dbReference type="GO" id="GO:0008171">
    <property type="term" value="F:O-methyltransferase activity"/>
    <property type="evidence" value="ECO:0007669"/>
    <property type="project" value="TreeGrafter"/>
</dbReference>
<dbReference type="EMBL" id="CP042306">
    <property type="protein sequence ID" value="QDZ08056.1"/>
    <property type="molecule type" value="Genomic_DNA"/>
</dbReference>
<evidence type="ECO:0000259" key="1">
    <source>
        <dbReference type="Pfam" id="PF05050"/>
    </source>
</evidence>
<dbReference type="Proteomes" id="UP000315673">
    <property type="component" value="Chromosome"/>
</dbReference>
<keyword evidence="2" id="KW-0489">Methyltransferase</keyword>
<dbReference type="OrthoDB" id="292760at2"/>
<evidence type="ECO:0000313" key="3">
    <source>
        <dbReference type="Proteomes" id="UP000315673"/>
    </source>
</evidence>
<dbReference type="KEGG" id="spai:FPZ24_11660"/>